<dbReference type="InterPro" id="IPR016446">
    <property type="entry name" value="Flavin_OxRdtase_Frp"/>
</dbReference>
<reference evidence="7" key="1">
    <citation type="submission" date="2022-10" db="EMBL/GenBank/DDBJ databases">
        <title>Chitiniphilus purpureus sp. nov., a novel chitin-degrading bacterium isolated from crawfish pond sediment.</title>
        <authorList>
            <person name="Li K."/>
        </authorList>
    </citation>
    <scope>NUCLEOTIDE SEQUENCE</scope>
    <source>
        <strain evidence="7">CD1</strain>
    </source>
</reference>
<protein>
    <submittedName>
        <fullName evidence="7">NADPH-dependent oxidoreductase</fullName>
    </submittedName>
</protein>
<feature type="domain" description="Nitroreductase" evidence="6">
    <location>
        <begin position="37"/>
        <end position="191"/>
    </location>
</feature>
<dbReference type="PIRSF" id="PIRSF005426">
    <property type="entry name" value="Frp"/>
    <property type="match status" value="1"/>
</dbReference>
<dbReference type="Pfam" id="PF00881">
    <property type="entry name" value="Nitroreductase"/>
    <property type="match status" value="1"/>
</dbReference>
<evidence type="ECO:0000256" key="2">
    <source>
        <dbReference type="ARBA" id="ARBA00022630"/>
    </source>
</evidence>
<keyword evidence="8" id="KW-1185">Reference proteome</keyword>
<keyword evidence="2 5" id="KW-0285">Flavoprotein</keyword>
<keyword evidence="3 5" id="KW-0288">FMN</keyword>
<dbReference type="Proteomes" id="UP001061302">
    <property type="component" value="Chromosome"/>
</dbReference>
<dbReference type="CDD" id="cd02146">
    <property type="entry name" value="NfsA-like"/>
    <property type="match status" value="1"/>
</dbReference>
<dbReference type="RefSeq" id="WP_263124913.1">
    <property type="nucleotide sequence ID" value="NZ_CP106753.1"/>
</dbReference>
<keyword evidence="4 5" id="KW-0560">Oxidoreductase</keyword>
<accession>A0ABY6DMA2</accession>
<dbReference type="PANTHER" id="PTHR43425:SF2">
    <property type="entry name" value="OXYGEN-INSENSITIVE NADPH NITROREDUCTASE"/>
    <property type="match status" value="1"/>
</dbReference>
<dbReference type="PANTHER" id="PTHR43425">
    <property type="entry name" value="OXYGEN-INSENSITIVE NADPH NITROREDUCTASE"/>
    <property type="match status" value="1"/>
</dbReference>
<evidence type="ECO:0000256" key="1">
    <source>
        <dbReference type="ARBA" id="ARBA00008366"/>
    </source>
</evidence>
<evidence type="ECO:0000256" key="4">
    <source>
        <dbReference type="ARBA" id="ARBA00023002"/>
    </source>
</evidence>
<name>A0ABY6DMA2_9NEIS</name>
<organism evidence="7 8">
    <name type="scientific">Chitiniphilus purpureus</name>
    <dbReference type="NCBI Taxonomy" id="2981137"/>
    <lineage>
        <taxon>Bacteria</taxon>
        <taxon>Pseudomonadati</taxon>
        <taxon>Pseudomonadota</taxon>
        <taxon>Betaproteobacteria</taxon>
        <taxon>Neisseriales</taxon>
        <taxon>Chitinibacteraceae</taxon>
        <taxon>Chitiniphilus</taxon>
    </lineage>
</organism>
<dbReference type="InterPro" id="IPR000415">
    <property type="entry name" value="Nitroreductase-like"/>
</dbReference>
<dbReference type="SUPFAM" id="SSF55469">
    <property type="entry name" value="FMN-dependent nitroreductase-like"/>
    <property type="match status" value="1"/>
</dbReference>
<evidence type="ECO:0000313" key="7">
    <source>
        <dbReference type="EMBL" id="UXY15502.1"/>
    </source>
</evidence>
<gene>
    <name evidence="7" type="ORF">N8I74_00355</name>
</gene>
<keyword evidence="5" id="KW-0521">NADP</keyword>
<evidence type="ECO:0000256" key="5">
    <source>
        <dbReference type="PIRNR" id="PIRNR005426"/>
    </source>
</evidence>
<dbReference type="InterPro" id="IPR029479">
    <property type="entry name" value="Nitroreductase"/>
</dbReference>
<comment type="similarity">
    <text evidence="1 5">Belongs to the flavin oxidoreductase frp family.</text>
</comment>
<dbReference type="Gene3D" id="3.40.109.10">
    <property type="entry name" value="NADH Oxidase"/>
    <property type="match status" value="1"/>
</dbReference>
<evidence type="ECO:0000313" key="8">
    <source>
        <dbReference type="Proteomes" id="UP001061302"/>
    </source>
</evidence>
<proteinExistence type="inferred from homology"/>
<evidence type="ECO:0000256" key="3">
    <source>
        <dbReference type="ARBA" id="ARBA00022643"/>
    </source>
</evidence>
<evidence type="ECO:0000259" key="6">
    <source>
        <dbReference type="Pfam" id="PF00881"/>
    </source>
</evidence>
<sequence>MHHPADPAALDLANRRYGRDELAQLPDFNATLATLLAHRSVRAFTDQPLPAGTLPLLVAAAQSAPSSSNLQVWSVIAIEDAARKARLAALANHQAHIVEAPLLLLFTADLARLKRVAAQRNEPIAGLDYLDTLLMAFIDAALAAQNALVAAESLGLGTVYIGALRNQPEAVAAELGLPGQVFPAFGLVVGHPDPTRPAAVKPRLPQSAVLHREHYSQARQDAAVADYDAILQGFQATQHLPQQPWSRQAVGRLRGPETLSGRDRLAQALHNRGFTFQ</sequence>
<dbReference type="EMBL" id="CP106753">
    <property type="protein sequence ID" value="UXY15502.1"/>
    <property type="molecule type" value="Genomic_DNA"/>
</dbReference>